<keyword evidence="4" id="KW-1185">Reference proteome</keyword>
<name>A0A368W243_9ACTN</name>
<dbReference type="NCBIfam" id="TIGR03491">
    <property type="entry name" value="TM0106 family RecB-like putative nuclease"/>
    <property type="match status" value="1"/>
</dbReference>
<evidence type="ECO:0000256" key="1">
    <source>
        <dbReference type="SAM" id="MobiDB-lite"/>
    </source>
</evidence>
<feature type="domain" description="YprB ribonuclease H-like" evidence="2">
    <location>
        <begin position="467"/>
        <end position="551"/>
    </location>
</feature>
<dbReference type="InterPro" id="IPR019993">
    <property type="entry name" value="RecB_nuclease_TM0106_put"/>
</dbReference>
<proteinExistence type="predicted"/>
<comment type="caution">
    <text evidence="3">The sequence shown here is derived from an EMBL/GenBank/DDBJ whole genome shotgun (WGS) entry which is preliminary data.</text>
</comment>
<dbReference type="Proteomes" id="UP000253495">
    <property type="component" value="Unassembled WGS sequence"/>
</dbReference>
<evidence type="ECO:0000259" key="2">
    <source>
        <dbReference type="Pfam" id="PF13482"/>
    </source>
</evidence>
<feature type="region of interest" description="Disordered" evidence="1">
    <location>
        <begin position="144"/>
        <end position="176"/>
    </location>
</feature>
<dbReference type="AlphaFoldDB" id="A0A368W243"/>
<protein>
    <submittedName>
        <fullName evidence="3">Putative RecB family nuclease</fullName>
    </submittedName>
</protein>
<dbReference type="EMBL" id="QPJC01000001">
    <property type="protein sequence ID" value="RCW47274.1"/>
    <property type="molecule type" value="Genomic_DNA"/>
</dbReference>
<evidence type="ECO:0000313" key="3">
    <source>
        <dbReference type="EMBL" id="RCW47274.1"/>
    </source>
</evidence>
<gene>
    <name evidence="3" type="ORF">DFQ14_101623</name>
</gene>
<feature type="compositionally biased region" description="Basic and acidic residues" evidence="1">
    <location>
        <begin position="163"/>
        <end position="176"/>
    </location>
</feature>
<dbReference type="InterPro" id="IPR038720">
    <property type="entry name" value="YprB_RNase_H-like_dom"/>
</dbReference>
<sequence length="565" mass="61871">MTGAPAGLRTYPASVDSEVLLDGGVVTRCRRRVHLEHEPTARAVPQAPPDPGVEQRIADATEHRRDLADRLGRLLGPGWTEIPREASRSSRERATLAAMRAAVPYVSAAQLPQDATGGRRGGVDLLVRSGDGYVPVLVVRHKVTDPGRGARTSPLTDPQPHSARADPSRKGRAQPRDQLRLAHSVRLLQACGMHASGHVVGGVIGSDADVVLWHDLETPNCPGGHSVLSEYDERFADRLAVAGAAASEAEPLARPSRISECKGCPWWPVCEQELRAARDVSLVVRGEDAVLLRDAGVSTVDELAQVTPAVAEALPLSAAKVSDAVLLAKAWLRDLPLVRRVPSLDVPRGDVEVDVDMESYADSGAYLWGCWLSRTATGTETDLGEVEGYRSFATWDPLPSDDEARSFAEFWSWFTSVRDRTRARGLTFRAYCYNELAENRWMLASAERFAGKPGIPTVEEVREFIDSDEWVDLFAVVSDRFLCPNGKGLKVIAPNAGFSWRDAQAGGENSMRWYRDAVGLDGAAPNESQRQRLLQYNEDDVRATLAIRRWMSAEAQYRVPYVGDL</sequence>
<reference evidence="3 4" key="1">
    <citation type="submission" date="2018-07" db="EMBL/GenBank/DDBJ databases">
        <title>Genomic Encyclopedia of Type Strains, Phase III (KMG-III): the genomes of soil and plant-associated and newly described type strains.</title>
        <authorList>
            <person name="Whitman W."/>
        </authorList>
    </citation>
    <scope>NUCLEOTIDE SEQUENCE [LARGE SCALE GENOMIC DNA]</scope>
    <source>
        <strain evidence="3 4">CECT 8575</strain>
    </source>
</reference>
<evidence type="ECO:0000313" key="4">
    <source>
        <dbReference type="Proteomes" id="UP000253495"/>
    </source>
</evidence>
<organism evidence="3 4">
    <name type="scientific">Halopolyspora algeriensis</name>
    <dbReference type="NCBI Taxonomy" id="1500506"/>
    <lineage>
        <taxon>Bacteria</taxon>
        <taxon>Bacillati</taxon>
        <taxon>Actinomycetota</taxon>
        <taxon>Actinomycetes</taxon>
        <taxon>Actinomycetes incertae sedis</taxon>
        <taxon>Halopolyspora</taxon>
    </lineage>
</organism>
<accession>A0A368W243</accession>
<dbReference type="Pfam" id="PF13482">
    <property type="entry name" value="RNase_H_2"/>
    <property type="match status" value="1"/>
</dbReference>